<evidence type="ECO:0000313" key="5">
    <source>
        <dbReference type="EMBL" id="CBY23403.1"/>
    </source>
</evidence>
<evidence type="ECO:0000256" key="3">
    <source>
        <dbReference type="RuleBase" id="RU361235"/>
    </source>
</evidence>
<dbReference type="EC" id="3.1.1.-" evidence="3"/>
<dbReference type="InParanoid" id="E4X1T6"/>
<protein>
    <recommendedName>
        <fullName evidence="3">Carboxylic ester hydrolase</fullName>
        <ecNumber evidence="3">3.1.1.-</ecNumber>
    </recommendedName>
</protein>
<dbReference type="EMBL" id="FN653021">
    <property type="protein sequence ID" value="CBY23403.1"/>
    <property type="molecule type" value="Genomic_DNA"/>
</dbReference>
<sequence length="543" mass="61540">MFATRLTVTRKLFSVFIFSSAFSESVETRVNDGLIVGNRDYYQGKSGDEYLGIPFAQPPVENLRFKSPQKPDPWTVLETQKKKPLCAQPDVNISCWGLPQSEDCLYVDVYTASENYETDAKPVLVWIHGGSFTGDWHPDWYTGKYLCPTADVVLVVVNYRLGALGFLSLQDNVIAGNMGVRDQNMALEWVHDNIGNFGGDPDNVTIFGQSAGAISVKFQANSPMSGTRENPLFKRVGVVSGQMMTWNPEPLEVAQSFAQHTRCLTDFNISSRRFLDCLKTKTTEELVAASDRENTAKFLWTPVIDGEFLLDPPTKENMGKPGRLDRFDHFQTCTTGEIAMGAASIRTRESFERLLKPIFSVTIQVDVENPEFWRELEETYLENGDPESATTDMWRSAYILVGMDTAYVRYIVEYGWALEQTSTPFHMENFRFNPSENMQEPVRVPGEWNEPWHGDDLMFYFGWPIQSGNGTESDIEMSHQMMGVLGSFARGEPAVPTGVVWPETQPGMNAMIIDGPNDYTLDPDFRRRQMLLWEDLLYKYPSN</sequence>
<dbReference type="InterPro" id="IPR002018">
    <property type="entry name" value="CarbesteraseB"/>
</dbReference>
<feature type="domain" description="Carboxylesterase type B" evidence="4">
    <location>
        <begin position="25"/>
        <end position="506"/>
    </location>
</feature>
<evidence type="ECO:0000256" key="2">
    <source>
        <dbReference type="ARBA" id="ARBA00022801"/>
    </source>
</evidence>
<reference evidence="5" key="1">
    <citation type="journal article" date="2010" name="Science">
        <title>Plasticity of animal genome architecture unmasked by rapid evolution of a pelagic tunicate.</title>
        <authorList>
            <person name="Denoeud F."/>
            <person name="Henriet S."/>
            <person name="Mungpakdee S."/>
            <person name="Aury J.M."/>
            <person name="Da Silva C."/>
            <person name="Brinkmann H."/>
            <person name="Mikhaleva J."/>
            <person name="Olsen L.C."/>
            <person name="Jubin C."/>
            <person name="Canestro C."/>
            <person name="Bouquet J.M."/>
            <person name="Danks G."/>
            <person name="Poulain J."/>
            <person name="Campsteijn C."/>
            <person name="Adamski M."/>
            <person name="Cross I."/>
            <person name="Yadetie F."/>
            <person name="Muffato M."/>
            <person name="Louis A."/>
            <person name="Butcher S."/>
            <person name="Tsagkogeorga G."/>
            <person name="Konrad A."/>
            <person name="Singh S."/>
            <person name="Jensen M.F."/>
            <person name="Cong E.H."/>
            <person name="Eikeseth-Otteraa H."/>
            <person name="Noel B."/>
            <person name="Anthouard V."/>
            <person name="Porcel B.M."/>
            <person name="Kachouri-Lafond R."/>
            <person name="Nishino A."/>
            <person name="Ugolini M."/>
            <person name="Chourrout P."/>
            <person name="Nishida H."/>
            <person name="Aasland R."/>
            <person name="Huzurbazar S."/>
            <person name="Westhof E."/>
            <person name="Delsuc F."/>
            <person name="Lehrach H."/>
            <person name="Reinhardt R."/>
            <person name="Weissenbach J."/>
            <person name="Roy S.W."/>
            <person name="Artiguenave F."/>
            <person name="Postlethwait J.H."/>
            <person name="Manak J.R."/>
            <person name="Thompson E.M."/>
            <person name="Jaillon O."/>
            <person name="Du Pasquier L."/>
            <person name="Boudinot P."/>
            <person name="Liberles D.A."/>
            <person name="Volff J.N."/>
            <person name="Philippe H."/>
            <person name="Lenhard B."/>
            <person name="Roest Crollius H."/>
            <person name="Wincker P."/>
            <person name="Chourrout D."/>
        </authorList>
    </citation>
    <scope>NUCLEOTIDE SEQUENCE [LARGE SCALE GENOMIC DNA]</scope>
</reference>
<evidence type="ECO:0000259" key="4">
    <source>
        <dbReference type="Pfam" id="PF00135"/>
    </source>
</evidence>
<evidence type="ECO:0000313" key="6">
    <source>
        <dbReference type="Proteomes" id="UP000001307"/>
    </source>
</evidence>
<dbReference type="PROSITE" id="PS00122">
    <property type="entry name" value="CARBOXYLESTERASE_B_1"/>
    <property type="match status" value="1"/>
</dbReference>
<dbReference type="InterPro" id="IPR050309">
    <property type="entry name" value="Type-B_Carboxylest/Lipase"/>
</dbReference>
<keyword evidence="6" id="KW-1185">Reference proteome</keyword>
<keyword evidence="3" id="KW-0732">Signal</keyword>
<comment type="similarity">
    <text evidence="1 3">Belongs to the type-B carboxylesterase/lipase family.</text>
</comment>
<dbReference type="PANTHER" id="PTHR11559">
    <property type="entry name" value="CARBOXYLESTERASE"/>
    <property type="match status" value="1"/>
</dbReference>
<dbReference type="ESTHER" id="oikdi-e4x1t6">
    <property type="family name" value="Carb_B_Chordata"/>
</dbReference>
<dbReference type="InterPro" id="IPR029058">
    <property type="entry name" value="AB_hydrolase_fold"/>
</dbReference>
<accession>E4X1T6</accession>
<dbReference type="GO" id="GO:0016787">
    <property type="term" value="F:hydrolase activity"/>
    <property type="evidence" value="ECO:0007669"/>
    <property type="project" value="UniProtKB-KW"/>
</dbReference>
<keyword evidence="2 3" id="KW-0378">Hydrolase</keyword>
<evidence type="ECO:0000256" key="1">
    <source>
        <dbReference type="ARBA" id="ARBA00005964"/>
    </source>
</evidence>
<feature type="signal peptide" evidence="3">
    <location>
        <begin position="1"/>
        <end position="28"/>
    </location>
</feature>
<gene>
    <name evidence="5" type="ORF">GSOID_T00015838001</name>
</gene>
<dbReference type="AlphaFoldDB" id="E4X1T6"/>
<organism evidence="5">
    <name type="scientific">Oikopleura dioica</name>
    <name type="common">Tunicate</name>
    <dbReference type="NCBI Taxonomy" id="34765"/>
    <lineage>
        <taxon>Eukaryota</taxon>
        <taxon>Metazoa</taxon>
        <taxon>Chordata</taxon>
        <taxon>Tunicata</taxon>
        <taxon>Appendicularia</taxon>
        <taxon>Copelata</taxon>
        <taxon>Oikopleuridae</taxon>
        <taxon>Oikopleura</taxon>
    </lineage>
</organism>
<proteinExistence type="inferred from homology"/>
<dbReference type="Proteomes" id="UP000001307">
    <property type="component" value="Unassembled WGS sequence"/>
</dbReference>
<dbReference type="Pfam" id="PF00135">
    <property type="entry name" value="COesterase"/>
    <property type="match status" value="1"/>
</dbReference>
<dbReference type="SUPFAM" id="SSF53474">
    <property type="entry name" value="alpha/beta-Hydrolases"/>
    <property type="match status" value="1"/>
</dbReference>
<name>E4X1T6_OIKDI</name>
<dbReference type="Gene3D" id="3.40.50.1820">
    <property type="entry name" value="alpha/beta hydrolase"/>
    <property type="match status" value="1"/>
</dbReference>
<feature type="chain" id="PRO_5005128104" description="Carboxylic ester hydrolase" evidence="3">
    <location>
        <begin position="29"/>
        <end position="543"/>
    </location>
</feature>
<dbReference type="OrthoDB" id="19653at2759"/>
<dbReference type="InterPro" id="IPR019826">
    <property type="entry name" value="Carboxylesterase_B_AS"/>
</dbReference>